<organism evidence="1 2">
    <name type="scientific">Paraburkholderia phymatum</name>
    <dbReference type="NCBI Taxonomy" id="148447"/>
    <lineage>
        <taxon>Bacteria</taxon>
        <taxon>Pseudomonadati</taxon>
        <taxon>Pseudomonadota</taxon>
        <taxon>Betaproteobacteria</taxon>
        <taxon>Burkholderiales</taxon>
        <taxon>Burkholderiaceae</taxon>
        <taxon>Paraburkholderia</taxon>
    </lineage>
</organism>
<sequence length="293" mass="32540">MALSERKLKVTFHMPGGDVVLDESLSMKVHVIKDCMSSQNEAVIEVANLTASLRQQLLSQFTAFNRRKTAEGQIAPVYLDMEIAAGYVSANGESTVSTIYHGQVVECDLVAPPPNVTVRIKCYTHQIDKVTQIDQPPPYSMTFKELAIWAGGVMGFDTDHVRCNTSKDDQIVQNAARSNVVAGDLPLYLEQYYYPDIAAYIDDNFLIVKDRYAILNPSDTVSLSEFIGVPCWNEWGVDFTVLCDPTIKLAQAANITSLLNPSLNGKYVMMQIVYELHSRDTPFYCHVSACPPA</sequence>
<protein>
    <submittedName>
        <fullName evidence="1">Uncharacterized protein</fullName>
    </submittedName>
</protein>
<dbReference type="EMBL" id="JBFRCH010000006">
    <property type="protein sequence ID" value="MEX3933145.1"/>
    <property type="molecule type" value="Genomic_DNA"/>
</dbReference>
<proteinExistence type="predicted"/>
<evidence type="ECO:0000313" key="2">
    <source>
        <dbReference type="Proteomes" id="UP001558850"/>
    </source>
</evidence>
<evidence type="ECO:0000313" key="1">
    <source>
        <dbReference type="EMBL" id="MEX3933145.1"/>
    </source>
</evidence>
<keyword evidence="2" id="KW-1185">Reference proteome</keyword>
<accession>A0ACC6U0C1</accession>
<reference evidence="1" key="1">
    <citation type="submission" date="2024-07" db="EMBL/GenBank/DDBJ databases">
        <title>A survey of Mimosa microsymbionts across Brazilian biomes reveals a high diversity of Paraburkholderia nodulating endemic species, but also that Cupriavidus is common as a symbiont of widespread species.</title>
        <authorList>
            <person name="Rouws L."/>
            <person name="Barauna A."/>
            <person name="Beukes C."/>
            <person name="Rouws J.R.C."/>
            <person name="De Faria S.M."/>
            <person name="Gross E."/>
            <person name="Bueno Dos Reis Junior F."/>
            <person name="Simon M.F."/>
            <person name="Maluk M."/>
            <person name="Odee D.W."/>
            <person name="Kenicer G."/>
            <person name="Young J.P.W."/>
            <person name="Reis V.M."/>
            <person name="Zilli J."/>
            <person name="James E.K."/>
        </authorList>
    </citation>
    <scope>NUCLEOTIDE SEQUENCE</scope>
    <source>
        <strain evidence="1">EG181B</strain>
    </source>
</reference>
<gene>
    <name evidence="1" type="ORF">AB4Y32_15315</name>
</gene>
<name>A0ACC6U0C1_9BURK</name>
<dbReference type="Proteomes" id="UP001558850">
    <property type="component" value="Unassembled WGS sequence"/>
</dbReference>
<comment type="caution">
    <text evidence="1">The sequence shown here is derived from an EMBL/GenBank/DDBJ whole genome shotgun (WGS) entry which is preliminary data.</text>
</comment>